<dbReference type="Gene3D" id="3.40.630.10">
    <property type="entry name" value="Zn peptidases"/>
    <property type="match status" value="1"/>
</dbReference>
<gene>
    <name evidence="6" type="ORF">GCM10022380_30430</name>
</gene>
<evidence type="ECO:0000256" key="3">
    <source>
        <dbReference type="ARBA" id="ARBA00022801"/>
    </source>
</evidence>
<comment type="caution">
    <text evidence="6">The sequence shown here is derived from an EMBL/GenBank/DDBJ whole genome shotgun (WGS) entry which is preliminary data.</text>
</comment>
<dbReference type="CDD" id="cd06230">
    <property type="entry name" value="M14_ASTE_ASPA_like"/>
    <property type="match status" value="1"/>
</dbReference>
<evidence type="ECO:0000313" key="6">
    <source>
        <dbReference type="EMBL" id="GAA3810580.1"/>
    </source>
</evidence>
<evidence type="ECO:0000259" key="5">
    <source>
        <dbReference type="Pfam" id="PF24827"/>
    </source>
</evidence>
<feature type="domain" description="Succinylglutamate desuccinylase/Aspartoacylase catalytic" evidence="5">
    <location>
        <begin position="4"/>
        <end position="166"/>
    </location>
</feature>
<dbReference type="InterPro" id="IPR053138">
    <property type="entry name" value="N-alpha-Ac-DABA_deacetylase"/>
</dbReference>
<dbReference type="EMBL" id="BAABCM010000003">
    <property type="protein sequence ID" value="GAA3810580.1"/>
    <property type="molecule type" value="Genomic_DNA"/>
</dbReference>
<proteinExistence type="predicted"/>
<dbReference type="Proteomes" id="UP001501624">
    <property type="component" value="Unassembled WGS sequence"/>
</dbReference>
<accession>A0ABP7I5K1</accession>
<reference evidence="7" key="1">
    <citation type="journal article" date="2019" name="Int. J. Syst. Evol. Microbiol.">
        <title>The Global Catalogue of Microorganisms (GCM) 10K type strain sequencing project: providing services to taxonomists for standard genome sequencing and annotation.</title>
        <authorList>
            <consortium name="The Broad Institute Genomics Platform"/>
            <consortium name="The Broad Institute Genome Sequencing Center for Infectious Disease"/>
            <person name="Wu L."/>
            <person name="Ma J."/>
        </authorList>
    </citation>
    <scope>NUCLEOTIDE SEQUENCE [LARGE SCALE GENOMIC DNA]</scope>
    <source>
        <strain evidence="7">JCM 17017</strain>
    </source>
</reference>
<dbReference type="Pfam" id="PF24827">
    <property type="entry name" value="AstE_AspA_cat"/>
    <property type="match status" value="1"/>
</dbReference>
<evidence type="ECO:0000256" key="2">
    <source>
        <dbReference type="ARBA" id="ARBA00022723"/>
    </source>
</evidence>
<organism evidence="6 7">
    <name type="scientific">Amycolatopsis tucumanensis</name>
    <dbReference type="NCBI Taxonomy" id="401106"/>
    <lineage>
        <taxon>Bacteria</taxon>
        <taxon>Bacillati</taxon>
        <taxon>Actinomycetota</taxon>
        <taxon>Actinomycetes</taxon>
        <taxon>Pseudonocardiales</taxon>
        <taxon>Pseudonocardiaceae</taxon>
        <taxon>Amycolatopsis</taxon>
    </lineage>
</organism>
<dbReference type="PANTHER" id="PTHR37326:SF1">
    <property type="entry name" value="BLL3975 PROTEIN"/>
    <property type="match status" value="1"/>
</dbReference>
<dbReference type="PANTHER" id="PTHR37326">
    <property type="entry name" value="BLL3975 PROTEIN"/>
    <property type="match status" value="1"/>
</dbReference>
<evidence type="ECO:0000256" key="4">
    <source>
        <dbReference type="ARBA" id="ARBA00022833"/>
    </source>
</evidence>
<keyword evidence="7" id="KW-1185">Reference proteome</keyword>
<dbReference type="SUPFAM" id="SSF53187">
    <property type="entry name" value="Zn-dependent exopeptidases"/>
    <property type="match status" value="1"/>
</dbReference>
<dbReference type="InterPro" id="IPR055438">
    <property type="entry name" value="AstE_AspA_cat"/>
</dbReference>
<keyword evidence="2" id="KW-0479">Metal-binding</keyword>
<comment type="cofactor">
    <cofactor evidence="1">
        <name>Zn(2+)</name>
        <dbReference type="ChEBI" id="CHEBI:29105"/>
    </cofactor>
</comment>
<sequence>MLAVLRVVRELAGIDLSGTVLAVARAHPAAWAAASRTSPLDGENLARSFPGAAHAGPTAAVAAGLTSEVLLKADVLIDLHSAGSRYSMPLFCGFSEGHAASRESRTFAEAFGAPMIWQHPRPSTGRSLSVAAERGIPSIYAECSGGGEIRKAELDAYVRGVLSVMAANGMVSERFTRSPAAPAQWVHGTGDLDSGMQSGCDGLFVTAVGAGAFVQAGAEIGHLYTFDGDEVQAVCATKAGFVMFLRRQARVRRGDVLFVMADASAENRSGHDRSS</sequence>
<keyword evidence="4" id="KW-0862">Zinc</keyword>
<evidence type="ECO:0000256" key="1">
    <source>
        <dbReference type="ARBA" id="ARBA00001947"/>
    </source>
</evidence>
<evidence type="ECO:0000313" key="7">
    <source>
        <dbReference type="Proteomes" id="UP001501624"/>
    </source>
</evidence>
<protein>
    <submittedName>
        <fullName evidence="6">Succinylglutamate desuccinylase/aspartoacylase family protein</fullName>
    </submittedName>
</protein>
<name>A0ABP7I5K1_9PSEU</name>
<keyword evidence="3" id="KW-0378">Hydrolase</keyword>